<dbReference type="InterPro" id="IPR003140">
    <property type="entry name" value="PLipase/COase/thioEstase"/>
</dbReference>
<dbReference type="OMA" id="WYDILAM"/>
<dbReference type="AlphaFoldDB" id="M2XAG9"/>
<dbReference type="Pfam" id="PF02230">
    <property type="entry name" value="Abhydrolase_2"/>
    <property type="match status" value="1"/>
</dbReference>
<dbReference type="InterPro" id="IPR050565">
    <property type="entry name" value="LYPA1-2/EST-like"/>
</dbReference>
<evidence type="ECO:0000256" key="2">
    <source>
        <dbReference type="ARBA" id="ARBA00022801"/>
    </source>
</evidence>
<dbReference type="EMBL" id="KB454541">
    <property type="protein sequence ID" value="EME26857.1"/>
    <property type="molecule type" value="Genomic_DNA"/>
</dbReference>
<keyword evidence="2 4" id="KW-0378">Hydrolase</keyword>
<dbReference type="eggNOG" id="KOG2112">
    <property type="taxonomic scope" value="Eukaryota"/>
</dbReference>
<dbReference type="Gramene" id="EME26857">
    <property type="protein sequence ID" value="EME26857"/>
    <property type="gene ID" value="Gasu_55430"/>
</dbReference>
<dbReference type="GO" id="GO:0008474">
    <property type="term" value="F:palmitoyl-(protein) hydrolase activity"/>
    <property type="evidence" value="ECO:0007669"/>
    <property type="project" value="TreeGrafter"/>
</dbReference>
<dbReference type="GO" id="GO:0005737">
    <property type="term" value="C:cytoplasm"/>
    <property type="evidence" value="ECO:0007669"/>
    <property type="project" value="TreeGrafter"/>
</dbReference>
<accession>M2XAG9</accession>
<dbReference type="SMR" id="M2XAG9"/>
<comment type="similarity">
    <text evidence="1">Belongs to the AB hydrolase superfamily. AB hydrolase 2 family.</text>
</comment>
<protein>
    <submittedName>
        <fullName evidence="4">Lysophospholipase II</fullName>
        <ecNumber evidence="4">3.1.1.5</ecNumber>
    </submittedName>
</protein>
<dbReference type="PANTHER" id="PTHR10655">
    <property type="entry name" value="LYSOPHOSPHOLIPASE-RELATED"/>
    <property type="match status" value="1"/>
</dbReference>
<organism evidence="4 5">
    <name type="scientific">Galdieria sulphuraria</name>
    <name type="common">Red alga</name>
    <dbReference type="NCBI Taxonomy" id="130081"/>
    <lineage>
        <taxon>Eukaryota</taxon>
        <taxon>Rhodophyta</taxon>
        <taxon>Bangiophyceae</taxon>
        <taxon>Galdieriales</taxon>
        <taxon>Galdieriaceae</taxon>
        <taxon>Galdieria</taxon>
    </lineage>
</organism>
<dbReference type="Proteomes" id="UP000030680">
    <property type="component" value="Unassembled WGS sequence"/>
</dbReference>
<dbReference type="KEGG" id="gsl:Gasu_55430"/>
<evidence type="ECO:0000256" key="1">
    <source>
        <dbReference type="ARBA" id="ARBA00006499"/>
    </source>
</evidence>
<dbReference type="GeneID" id="17085807"/>
<gene>
    <name evidence="4" type="ORF">Gasu_55430</name>
</gene>
<proteinExistence type="inferred from homology"/>
<sequence>MRSTTFVNNFRSVFSTSVLGGTSRCLFYDYHRCKRNWLVRKSQRVVSFRSWMSAVDSSASVRVISSKKAQDSTLILLHGFGSSASDLVALAESVAPPSTKCILPEAPLLNDAPFPVRGWFSLDLTSHLWYRCSDKEGLESTLNRIFRIVEDEVEKRISLNRIFIGGFSQGGAVTLNCMLRSPYQLGGFFAASSWLVGEEEYPAKLSSTNLETPLFMGHGEDDAVVPFALGKRSAELIRSFGLKNILFRNYPRMDHFINEQERRDIESFLSSCYYDRSVSKEFLSH</sequence>
<reference evidence="5" key="1">
    <citation type="journal article" date="2013" name="Science">
        <title>Gene transfer from bacteria and archaea facilitated evolution of an extremophilic eukaryote.</title>
        <authorList>
            <person name="Schonknecht G."/>
            <person name="Chen W.H."/>
            <person name="Ternes C.M."/>
            <person name="Barbier G.G."/>
            <person name="Shrestha R.P."/>
            <person name="Stanke M."/>
            <person name="Brautigam A."/>
            <person name="Baker B.J."/>
            <person name="Banfield J.F."/>
            <person name="Garavito R.M."/>
            <person name="Carr K."/>
            <person name="Wilkerson C."/>
            <person name="Rensing S.A."/>
            <person name="Gagneul D."/>
            <person name="Dickenson N.E."/>
            <person name="Oesterhelt C."/>
            <person name="Lercher M.J."/>
            <person name="Weber A.P."/>
        </authorList>
    </citation>
    <scope>NUCLEOTIDE SEQUENCE [LARGE SCALE GENOMIC DNA]</scope>
    <source>
        <strain evidence="5">074W</strain>
    </source>
</reference>
<dbReference type="RefSeq" id="XP_005703377.1">
    <property type="nucleotide sequence ID" value="XM_005703320.1"/>
</dbReference>
<dbReference type="InterPro" id="IPR029058">
    <property type="entry name" value="AB_hydrolase_fold"/>
</dbReference>
<name>M2XAG9_GALSU</name>
<feature type="domain" description="Phospholipase/carboxylesterase/thioesterase" evidence="3">
    <location>
        <begin position="61"/>
        <end position="272"/>
    </location>
</feature>
<dbReference type="SUPFAM" id="SSF53474">
    <property type="entry name" value="alpha/beta-Hydrolases"/>
    <property type="match status" value="1"/>
</dbReference>
<dbReference type="Gene3D" id="3.40.50.1820">
    <property type="entry name" value="alpha/beta hydrolase"/>
    <property type="match status" value="1"/>
</dbReference>
<dbReference type="GO" id="GO:0004622">
    <property type="term" value="F:phosphatidylcholine lysophospholipase activity"/>
    <property type="evidence" value="ECO:0007669"/>
    <property type="project" value="UniProtKB-EC"/>
</dbReference>
<evidence type="ECO:0000259" key="3">
    <source>
        <dbReference type="Pfam" id="PF02230"/>
    </source>
</evidence>
<dbReference type="OrthoDB" id="2392at2759"/>
<dbReference type="STRING" id="130081.M2XAG9"/>
<dbReference type="EC" id="3.1.1.5" evidence="4"/>
<keyword evidence="5" id="KW-1185">Reference proteome</keyword>
<dbReference type="PANTHER" id="PTHR10655:SF17">
    <property type="entry name" value="LYSOPHOSPHOLIPASE-LIKE PROTEIN 1"/>
    <property type="match status" value="1"/>
</dbReference>
<evidence type="ECO:0000313" key="5">
    <source>
        <dbReference type="Proteomes" id="UP000030680"/>
    </source>
</evidence>
<evidence type="ECO:0000313" key="4">
    <source>
        <dbReference type="EMBL" id="EME26857.1"/>
    </source>
</evidence>